<proteinExistence type="predicted"/>
<dbReference type="Proteomes" id="UP000559404">
    <property type="component" value="Unassembled WGS sequence"/>
</dbReference>
<reference evidence="1 2" key="1">
    <citation type="submission" date="2020-07" db="EMBL/GenBank/DDBJ databases">
        <authorList>
            <person name="Li M."/>
        </authorList>
    </citation>
    <scope>NUCLEOTIDE SEQUENCE [LARGE SCALE GENOMIC DNA]</scope>
    <source>
        <strain evidence="1 2">DSM 23284</strain>
    </source>
</reference>
<reference evidence="1 2" key="2">
    <citation type="submission" date="2020-08" db="EMBL/GenBank/DDBJ databases">
        <title>Stappia taiwanensis sp. nov., isolated from a coastal thermal spring.</title>
        <authorList>
            <person name="Kampfer P."/>
        </authorList>
    </citation>
    <scope>NUCLEOTIDE SEQUENCE [LARGE SCALE GENOMIC DNA]</scope>
    <source>
        <strain evidence="1 2">DSM 23284</strain>
    </source>
</reference>
<protein>
    <submittedName>
        <fullName evidence="1">DUF2793 domain-containing protein</fullName>
    </submittedName>
</protein>
<dbReference type="AlphaFoldDB" id="A0A838XV76"/>
<comment type="caution">
    <text evidence="1">The sequence shown here is derived from an EMBL/GenBank/DDBJ whole genome shotgun (WGS) entry which is preliminary data.</text>
</comment>
<accession>A0A838XV76</accession>
<dbReference type="RefSeq" id="WP_181759077.1">
    <property type="nucleotide sequence ID" value="NZ_BMCR01000004.1"/>
</dbReference>
<evidence type="ECO:0000313" key="2">
    <source>
        <dbReference type="Proteomes" id="UP000559404"/>
    </source>
</evidence>
<gene>
    <name evidence="1" type="ORF">H1W37_04420</name>
</gene>
<dbReference type="Pfam" id="PF10983">
    <property type="entry name" value="DUF2793"/>
    <property type="match status" value="1"/>
</dbReference>
<dbReference type="InterPro" id="IPR021251">
    <property type="entry name" value="DUF2793"/>
</dbReference>
<name>A0A838XV76_9HYPH</name>
<keyword evidence="2" id="KW-1185">Reference proteome</keyword>
<dbReference type="EMBL" id="JACEON010000003">
    <property type="protein sequence ID" value="MBA4610883.1"/>
    <property type="molecule type" value="Genomic_DNA"/>
</dbReference>
<sequence>MTTPNLALPLIASSQAQKHVTHNEALRALDALVQLSVRTRSLGAPPATPQEGARYIVAPAASGAWAGAEGAIAAFQDGSWSVFAPAAGWRAWVEDEAGTIVWDGTQWREVTANPNPANRVGVNTLADAVNKLAVKSDAVLFSHDDVTPGSGDIRQVLNKQAPERTAALVFQTGYGGRAEIGTAGGDDLAVKVSPDGGTWHEALRADRHSGAVSIPVGLSDIGGFPTAGIRNLCINGDMSIWQRGATGLDTRSGYKADQWRVFDVGADSSGTIERSDEVPAGQGLLYSMAVDLTALGSADWGIRQYLEPLVFKRFEGKQVTLSLWVKGPVGAQAKFDVKDQGQFVSFTGGWQRIVNTQTIPAGPSSWFGLLRQPDMVGRYLVTGVQVELGKVATPFEFKHPALDLALCRRYYRVYATSRDPADLAGGMRVTPVQSGSGPYAYSAEI</sequence>
<evidence type="ECO:0000313" key="1">
    <source>
        <dbReference type="EMBL" id="MBA4610883.1"/>
    </source>
</evidence>
<organism evidence="1 2">
    <name type="scientific">Stappia taiwanensis</name>
    <dbReference type="NCBI Taxonomy" id="992267"/>
    <lineage>
        <taxon>Bacteria</taxon>
        <taxon>Pseudomonadati</taxon>
        <taxon>Pseudomonadota</taxon>
        <taxon>Alphaproteobacteria</taxon>
        <taxon>Hyphomicrobiales</taxon>
        <taxon>Stappiaceae</taxon>
        <taxon>Stappia</taxon>
    </lineage>
</organism>